<evidence type="ECO:0008006" key="4">
    <source>
        <dbReference type="Google" id="ProtNLM"/>
    </source>
</evidence>
<evidence type="ECO:0000313" key="3">
    <source>
        <dbReference type="Proteomes" id="UP000051448"/>
    </source>
</evidence>
<gene>
    <name evidence="2" type="ORF">FC92_GL001876</name>
</gene>
<dbReference type="OrthoDB" id="5465469at2"/>
<feature type="transmembrane region" description="Helical" evidence="1">
    <location>
        <begin position="26"/>
        <end position="45"/>
    </location>
</feature>
<sequence length="311" mass="37273">MMKLVDYFYSIIIYFHNKNSLFLEKYIFKILKVLLNILFPIYYIFRKPKFGNIKKREDEYLIISLTSYSRRINNVWQVVYTLLCQSLKPDKIILWLSEEEFGNISNLPNNLKKLVKYGLEVRFCKDIGPHKKYYYTMKNYPEAIVITVDDDVYYPSNTVELLYKKHLEFPNSVCCNWAHEITFDFERHIRPYSQWKSAIDNHNMFPQNKIFPVGYQGVLYPAKCLDNIVFSEKSITRLAPTTDDIWLKFAAFLNKTKAIRTDKGNYKFFEIISSQKYSLFKINVKEYNKNDKSIKLIKNYFQKELRDVHAK</sequence>
<keyword evidence="1" id="KW-0472">Membrane</keyword>
<dbReference type="Proteomes" id="UP000051448">
    <property type="component" value="Unassembled WGS sequence"/>
</dbReference>
<dbReference type="STRING" id="1423759.FC92_GL001876"/>
<accession>A0A0R1MHI3</accession>
<keyword evidence="1" id="KW-0812">Transmembrane</keyword>
<evidence type="ECO:0000313" key="2">
    <source>
        <dbReference type="EMBL" id="KRL07487.1"/>
    </source>
</evidence>
<reference evidence="2 3" key="1">
    <citation type="journal article" date="2015" name="Genome Announc.">
        <title>Expanding the biotechnology potential of lactobacilli through comparative genomics of 213 strains and associated genera.</title>
        <authorList>
            <person name="Sun Z."/>
            <person name="Harris H.M."/>
            <person name="McCann A."/>
            <person name="Guo C."/>
            <person name="Argimon S."/>
            <person name="Zhang W."/>
            <person name="Yang X."/>
            <person name="Jeffery I.B."/>
            <person name="Cooney J.C."/>
            <person name="Kagawa T.F."/>
            <person name="Liu W."/>
            <person name="Song Y."/>
            <person name="Salvetti E."/>
            <person name="Wrobel A."/>
            <person name="Rasinkangas P."/>
            <person name="Parkhill J."/>
            <person name="Rea M.C."/>
            <person name="O'Sullivan O."/>
            <person name="Ritari J."/>
            <person name="Douillard F.P."/>
            <person name="Paul Ross R."/>
            <person name="Yang R."/>
            <person name="Briner A.E."/>
            <person name="Felis G.E."/>
            <person name="de Vos W.M."/>
            <person name="Barrangou R."/>
            <person name="Klaenhammer T.R."/>
            <person name="Caufield P.W."/>
            <person name="Cui Y."/>
            <person name="Zhang H."/>
            <person name="O'Toole P.W."/>
        </authorList>
    </citation>
    <scope>NUCLEOTIDE SEQUENCE [LARGE SCALE GENOMIC DNA]</scope>
    <source>
        <strain evidence="2 3">DSM 19519</strain>
    </source>
</reference>
<keyword evidence="3" id="KW-1185">Reference proteome</keyword>
<evidence type="ECO:0000256" key="1">
    <source>
        <dbReference type="SAM" id="Phobius"/>
    </source>
</evidence>
<dbReference type="AlphaFoldDB" id="A0A0R1MHI3"/>
<name>A0A0R1MHI3_9LACO</name>
<comment type="caution">
    <text evidence="2">The sequence shown here is derived from an EMBL/GenBank/DDBJ whole genome shotgun (WGS) entry which is preliminary data.</text>
</comment>
<proteinExistence type="predicted"/>
<dbReference type="InterPro" id="IPR029044">
    <property type="entry name" value="Nucleotide-diphossugar_trans"/>
</dbReference>
<dbReference type="RefSeq" id="WP_157047943.1">
    <property type="nucleotide sequence ID" value="NZ_AZDX01000006.1"/>
</dbReference>
<dbReference type="GeneID" id="98310821"/>
<dbReference type="PATRIC" id="fig|1423759.3.peg.1959"/>
<dbReference type="SUPFAM" id="SSF53448">
    <property type="entry name" value="Nucleotide-diphospho-sugar transferases"/>
    <property type="match status" value="1"/>
</dbReference>
<protein>
    <recommendedName>
        <fullName evidence="4">Glycosyltransferase</fullName>
    </recommendedName>
</protein>
<keyword evidence="1" id="KW-1133">Transmembrane helix</keyword>
<organism evidence="2 3">
    <name type="scientific">Liquorilactobacillus hordei DSM 19519</name>
    <dbReference type="NCBI Taxonomy" id="1423759"/>
    <lineage>
        <taxon>Bacteria</taxon>
        <taxon>Bacillati</taxon>
        <taxon>Bacillota</taxon>
        <taxon>Bacilli</taxon>
        <taxon>Lactobacillales</taxon>
        <taxon>Lactobacillaceae</taxon>
        <taxon>Liquorilactobacillus</taxon>
    </lineage>
</organism>
<dbReference type="EMBL" id="AZDX01000006">
    <property type="protein sequence ID" value="KRL07487.1"/>
    <property type="molecule type" value="Genomic_DNA"/>
</dbReference>